<organism evidence="2">
    <name type="scientific">Bradyrhizobium quebecense</name>
    <dbReference type="NCBI Taxonomy" id="2748629"/>
    <lineage>
        <taxon>Bacteria</taxon>
        <taxon>Pseudomonadati</taxon>
        <taxon>Pseudomonadota</taxon>
        <taxon>Alphaproteobacteria</taxon>
        <taxon>Hyphomicrobiales</taxon>
        <taxon>Nitrobacteraceae</taxon>
        <taxon>Bradyrhizobium</taxon>
    </lineage>
</organism>
<name>A0A974AKC4_9BRAD</name>
<dbReference type="CDD" id="cd00144">
    <property type="entry name" value="MPP_PPP_family"/>
    <property type="match status" value="1"/>
</dbReference>
<evidence type="ECO:0000313" key="2">
    <source>
        <dbReference type="EMBL" id="NVL11728.1"/>
    </source>
</evidence>
<dbReference type="InterPro" id="IPR004843">
    <property type="entry name" value="Calcineurin-like_PHP"/>
</dbReference>
<dbReference type="GO" id="GO:0008803">
    <property type="term" value="F:bis(5'-nucleosyl)-tetraphosphatase (symmetrical) activity"/>
    <property type="evidence" value="ECO:0007669"/>
    <property type="project" value="TreeGrafter"/>
</dbReference>
<proteinExistence type="predicted"/>
<reference evidence="2" key="1">
    <citation type="submission" date="2020-06" db="EMBL/GenBank/DDBJ databases">
        <title>Whole Genome Sequence of Bradyrhizobium sp. Strain 66S1MB.</title>
        <authorList>
            <person name="Bromfield E."/>
            <person name="Cloutier S."/>
        </authorList>
    </citation>
    <scope>NUCLEOTIDE SEQUENCE</scope>
    <source>
        <strain evidence="2">66S1MB</strain>
    </source>
</reference>
<protein>
    <submittedName>
        <fullName evidence="2">Serine/threonine protein phosphatase</fullName>
    </submittedName>
</protein>
<dbReference type="InterPro" id="IPR050126">
    <property type="entry name" value="Ap4A_hydrolase"/>
</dbReference>
<dbReference type="EMBL" id="JABWSX010000001">
    <property type="protein sequence ID" value="NVL11728.1"/>
    <property type="molecule type" value="Genomic_DNA"/>
</dbReference>
<dbReference type="PANTHER" id="PTHR42850">
    <property type="entry name" value="METALLOPHOSPHOESTERASE"/>
    <property type="match status" value="1"/>
</dbReference>
<dbReference type="AlphaFoldDB" id="A0A974AKC4"/>
<dbReference type="GO" id="GO:0110154">
    <property type="term" value="P:RNA decapping"/>
    <property type="evidence" value="ECO:0007669"/>
    <property type="project" value="TreeGrafter"/>
</dbReference>
<dbReference type="PANTHER" id="PTHR42850:SF4">
    <property type="entry name" value="ZINC-DEPENDENT ENDOPOLYPHOSPHATASE"/>
    <property type="match status" value="1"/>
</dbReference>
<dbReference type="GO" id="GO:0005737">
    <property type="term" value="C:cytoplasm"/>
    <property type="evidence" value="ECO:0007669"/>
    <property type="project" value="TreeGrafter"/>
</dbReference>
<comment type="caution">
    <text evidence="2">The sequence shown here is derived from an EMBL/GenBank/DDBJ whole genome shotgun (WGS) entry which is preliminary data.</text>
</comment>
<dbReference type="InterPro" id="IPR029052">
    <property type="entry name" value="Metallo-depent_PP-like"/>
</dbReference>
<dbReference type="RefSeq" id="WP_176534607.1">
    <property type="nucleotide sequence ID" value="NZ_CP088022.1"/>
</dbReference>
<sequence length="219" mass="24890">MILTYAIGDIHGCMVKLEELIRRCDNDAAGRPMRYVFLGDYVDRGPDSRSVVPFLMELQRAHTGRDIFLKGNHEDLLVAAADSDFFEDRWLDNGGVETLESYGVTSAAELPEDHVHWLRKLPLFFDDSRRFFVHAGVHPDRPLDRQDEDDLLWIRKRFLLSEREYGRLIVHGHTPLASWRPDLRANRLNLDTGAVFGGPLTAAVFEADETGPKGFIAAD</sequence>
<feature type="domain" description="Calcineurin-like phosphoesterase" evidence="1">
    <location>
        <begin position="5"/>
        <end position="180"/>
    </location>
</feature>
<dbReference type="Pfam" id="PF00149">
    <property type="entry name" value="Metallophos"/>
    <property type="match status" value="1"/>
</dbReference>
<accession>A0A974AKC4</accession>
<dbReference type="Gene3D" id="3.60.21.10">
    <property type="match status" value="1"/>
</dbReference>
<dbReference type="InterPro" id="IPR006186">
    <property type="entry name" value="Ser/Thr-sp_prot-phosphatase"/>
</dbReference>
<evidence type="ECO:0000259" key="1">
    <source>
        <dbReference type="Pfam" id="PF00149"/>
    </source>
</evidence>
<dbReference type="PRINTS" id="PR00114">
    <property type="entry name" value="STPHPHTASE"/>
</dbReference>
<gene>
    <name evidence="2" type="ORF">HU230_39970</name>
</gene>
<dbReference type="SUPFAM" id="SSF56300">
    <property type="entry name" value="Metallo-dependent phosphatases"/>
    <property type="match status" value="1"/>
</dbReference>
<dbReference type="GO" id="GO:0016791">
    <property type="term" value="F:phosphatase activity"/>
    <property type="evidence" value="ECO:0007669"/>
    <property type="project" value="TreeGrafter"/>
</dbReference>